<dbReference type="Gene3D" id="1.20.140.10">
    <property type="entry name" value="Butyryl-CoA Dehydrogenase, subunit A, domain 3"/>
    <property type="match status" value="1"/>
</dbReference>
<proteinExistence type="inferred from homology"/>
<evidence type="ECO:0008006" key="10">
    <source>
        <dbReference type="Google" id="ProtNLM"/>
    </source>
</evidence>
<dbReference type="STRING" id="244292.ABW17_27845"/>
<keyword evidence="5" id="KW-0560">Oxidoreductase</keyword>
<accession>A0A1X1ZLU7</accession>
<dbReference type="GO" id="GO:0003995">
    <property type="term" value="F:acyl-CoA dehydrogenase activity"/>
    <property type="evidence" value="ECO:0007669"/>
    <property type="project" value="TreeGrafter"/>
</dbReference>
<dbReference type="InterPro" id="IPR013786">
    <property type="entry name" value="AcylCoA_DH/ox_N"/>
</dbReference>
<dbReference type="PANTHER" id="PTHR43884">
    <property type="entry name" value="ACYL-COA DEHYDROGENASE"/>
    <property type="match status" value="1"/>
</dbReference>
<dbReference type="Gene3D" id="1.10.540.10">
    <property type="entry name" value="Acyl-CoA dehydrogenase/oxidase, N-terminal domain"/>
    <property type="match status" value="1"/>
</dbReference>
<name>A0A1X1ZLU7_9MYCO</name>
<dbReference type="AlphaFoldDB" id="A0A1X1ZLU7"/>
<dbReference type="InterPro" id="IPR037069">
    <property type="entry name" value="AcylCoA_DH/ox_N_sf"/>
</dbReference>
<comment type="caution">
    <text evidence="8">The sequence shown here is derived from an EMBL/GenBank/DDBJ whole genome shotgun (WGS) entry which is preliminary data.</text>
</comment>
<evidence type="ECO:0000256" key="2">
    <source>
        <dbReference type="ARBA" id="ARBA00009347"/>
    </source>
</evidence>
<evidence type="ECO:0000313" key="9">
    <source>
        <dbReference type="Proteomes" id="UP000193781"/>
    </source>
</evidence>
<reference evidence="8 9" key="1">
    <citation type="submission" date="2016-01" db="EMBL/GenBank/DDBJ databases">
        <title>The new phylogeny of the genus Mycobacterium.</title>
        <authorList>
            <person name="Tarcisio F."/>
            <person name="Conor M."/>
            <person name="Antonella G."/>
            <person name="Elisabetta G."/>
            <person name="Giulia F.S."/>
            <person name="Sara T."/>
            <person name="Anna F."/>
            <person name="Clotilde B."/>
            <person name="Roberto B."/>
            <person name="Veronica D.S."/>
            <person name="Fabio R."/>
            <person name="Monica P."/>
            <person name="Olivier J."/>
            <person name="Enrico T."/>
            <person name="Nicola S."/>
        </authorList>
    </citation>
    <scope>NUCLEOTIDE SEQUENCE [LARGE SCALE GENOMIC DNA]</scope>
    <source>
        <strain evidence="8 9">DSM 44803</strain>
    </source>
</reference>
<evidence type="ECO:0000313" key="8">
    <source>
        <dbReference type="EMBL" id="ORW24292.1"/>
    </source>
</evidence>
<evidence type="ECO:0000259" key="7">
    <source>
        <dbReference type="Pfam" id="PF02771"/>
    </source>
</evidence>
<evidence type="ECO:0000256" key="1">
    <source>
        <dbReference type="ARBA" id="ARBA00001974"/>
    </source>
</evidence>
<dbReference type="Pfam" id="PF00441">
    <property type="entry name" value="Acyl-CoA_dh_1"/>
    <property type="match status" value="1"/>
</dbReference>
<evidence type="ECO:0000259" key="6">
    <source>
        <dbReference type="Pfam" id="PF00441"/>
    </source>
</evidence>
<keyword evidence="3" id="KW-0285">Flavoprotein</keyword>
<dbReference type="Proteomes" id="UP000193781">
    <property type="component" value="Unassembled WGS sequence"/>
</dbReference>
<keyword evidence="4" id="KW-0274">FAD</keyword>
<evidence type="ECO:0000256" key="4">
    <source>
        <dbReference type="ARBA" id="ARBA00022827"/>
    </source>
</evidence>
<dbReference type="GO" id="GO:0050660">
    <property type="term" value="F:flavin adenine dinucleotide binding"/>
    <property type="evidence" value="ECO:0007669"/>
    <property type="project" value="InterPro"/>
</dbReference>
<dbReference type="OrthoDB" id="8677713at2"/>
<dbReference type="SUPFAM" id="SSF47203">
    <property type="entry name" value="Acyl-CoA dehydrogenase C-terminal domain-like"/>
    <property type="match status" value="1"/>
</dbReference>
<evidence type="ECO:0000256" key="3">
    <source>
        <dbReference type="ARBA" id="ARBA00022630"/>
    </source>
</evidence>
<dbReference type="EMBL" id="LQPH01000110">
    <property type="protein sequence ID" value="ORW24292.1"/>
    <property type="molecule type" value="Genomic_DNA"/>
</dbReference>
<comment type="similarity">
    <text evidence="2">Belongs to the acyl-CoA dehydrogenase family.</text>
</comment>
<dbReference type="SUPFAM" id="SSF56645">
    <property type="entry name" value="Acyl-CoA dehydrogenase NM domain-like"/>
    <property type="match status" value="1"/>
</dbReference>
<dbReference type="InterPro" id="IPR009075">
    <property type="entry name" value="AcylCo_DH/oxidase_C"/>
</dbReference>
<gene>
    <name evidence="8" type="ORF">AWC17_03395</name>
</gene>
<feature type="domain" description="Acyl-CoA dehydrogenase/oxidase C-terminal" evidence="6">
    <location>
        <begin position="228"/>
        <end position="376"/>
    </location>
</feature>
<dbReference type="PANTHER" id="PTHR43884:SF20">
    <property type="entry name" value="ACYL-COA DEHYDROGENASE FADE28"/>
    <property type="match status" value="1"/>
</dbReference>
<sequence length="378" mass="40157">MRCHVMDFMLSPEQDDFRQTIQQFVTELSPLAKVRQAVTTAPGYDIDLWSRMSRELGLPSLLVPEEYGGAAATMIEAAVAIEELGRGIVPCPLFATVALGVAPILIAASQEQKRELLPEIAAGARTVTTAINEPGCVDGFGAVAMRAATNGDAVTLSGTKIHVIDGHSADTLLVLALPPGDSAEPALYLVDGNAVGLTRTRVETLDITRPLATLTFDAVSAVPLAGAHGVAPIRRALDVAKTLLAAEMVGGTEGAMTMSVEYAKVRHQFNRPIGSFQAIKHRCAEMAIELDSARAVTLYAAHLAAEESADLAKAAPIAVATAAAGFDFTASWNVQIHGGIGFTWEHDAHLYYRRAKADRVLLGSVREQWLEVADRIGL</sequence>
<protein>
    <recommendedName>
        <fullName evidence="10">Acyl-CoA dehydrogenase</fullName>
    </recommendedName>
</protein>
<dbReference type="Gene3D" id="2.40.110.10">
    <property type="entry name" value="Butyryl-CoA Dehydrogenase, subunit A, domain 2"/>
    <property type="match status" value="1"/>
</dbReference>
<dbReference type="InterPro" id="IPR046373">
    <property type="entry name" value="Acyl-CoA_Oxase/DH_mid-dom_sf"/>
</dbReference>
<dbReference type="Pfam" id="PF02771">
    <property type="entry name" value="Acyl-CoA_dh_N"/>
    <property type="match status" value="1"/>
</dbReference>
<organism evidence="8 9">
    <name type="scientific">Mycobacterium nebraskense</name>
    <dbReference type="NCBI Taxonomy" id="244292"/>
    <lineage>
        <taxon>Bacteria</taxon>
        <taxon>Bacillati</taxon>
        <taxon>Actinomycetota</taxon>
        <taxon>Actinomycetes</taxon>
        <taxon>Mycobacteriales</taxon>
        <taxon>Mycobacteriaceae</taxon>
        <taxon>Mycobacterium</taxon>
    </lineage>
</organism>
<dbReference type="InterPro" id="IPR036250">
    <property type="entry name" value="AcylCo_DH-like_C"/>
</dbReference>
<comment type="cofactor">
    <cofactor evidence="1">
        <name>FAD</name>
        <dbReference type="ChEBI" id="CHEBI:57692"/>
    </cofactor>
</comment>
<evidence type="ECO:0000256" key="5">
    <source>
        <dbReference type="ARBA" id="ARBA00023002"/>
    </source>
</evidence>
<keyword evidence="9" id="KW-1185">Reference proteome</keyword>
<dbReference type="InterPro" id="IPR009100">
    <property type="entry name" value="AcylCoA_DH/oxidase_NM_dom_sf"/>
</dbReference>
<feature type="domain" description="Acyl-CoA dehydrogenase/oxidase N-terminal" evidence="7">
    <location>
        <begin position="11"/>
        <end position="123"/>
    </location>
</feature>